<dbReference type="EMBL" id="JBBKXZ010000001">
    <property type="protein sequence ID" value="MFD3393563.1"/>
    <property type="molecule type" value="Genomic_DNA"/>
</dbReference>
<proteinExistence type="predicted"/>
<dbReference type="Proteomes" id="UP001598138">
    <property type="component" value="Unassembled WGS sequence"/>
</dbReference>
<evidence type="ECO:0000313" key="3">
    <source>
        <dbReference type="EMBL" id="MFD3393563.1"/>
    </source>
</evidence>
<accession>A0ABW6DCA3</accession>
<sequence length="455" mass="52471">MLRIVLPSLLVCLLSFHVSAQHIARLRFDDDFSYLKSDSSSKSWDEKVKFLPIVGQATLSIGGEIREHYQNYTNVNFGQIPASYVTGNPHQWLHRILLHGDLQLHSNFRVFAQINNTIRFWNPNPITNQVDQNTLSFHQWFADLKLADKLVLRLGRQELLFGQERFIAAREGPNNRQSFLGAHVIHQAKRIRTDLFYTHPIRLNQGAFDDEKSTEKLAGLHVKYDRVLKFLNADAFYYYFESKAREYYSSIGVENRHTLGVHLYSNPQRFNYDFEFSRQMGTFKSLDIRAMMAVWDVNLAVMPHRFIGFSGNYVPGDQSTQDGQLNTFNTMFARPPFGQTVALNISNTLNLSPYIRYQNGTKWIATARASFVQRTSAYDGVYTPNMSQLRPYDPEKMTSDALKLCDIYAVDVNYVPTKHYFFQAELGYCKAGTYLKETGAGQNVIYFAVRNAIKF</sequence>
<evidence type="ECO:0000259" key="2">
    <source>
        <dbReference type="Pfam" id="PF13372"/>
    </source>
</evidence>
<dbReference type="SUPFAM" id="SSF56935">
    <property type="entry name" value="Porins"/>
    <property type="match status" value="1"/>
</dbReference>
<reference evidence="3 4" key="1">
    <citation type="submission" date="2024-03" db="EMBL/GenBank/DDBJ databases">
        <title>Aquirufa genome sequencing.</title>
        <authorList>
            <person name="Pitt A."/>
            <person name="Hahn M.W."/>
        </authorList>
    </citation>
    <scope>NUCLEOTIDE SEQUENCE [LARGE SCALE GENOMIC DNA]</scope>
    <source>
        <strain evidence="3 4">OSTEICH-129V</strain>
    </source>
</reference>
<name>A0ABW6DCA3_9BACT</name>
<organism evidence="3 4">
    <name type="scientific">Aquirufa avitistagni</name>
    <dbReference type="NCBI Taxonomy" id="3104728"/>
    <lineage>
        <taxon>Bacteria</taxon>
        <taxon>Pseudomonadati</taxon>
        <taxon>Bacteroidota</taxon>
        <taxon>Cytophagia</taxon>
        <taxon>Cytophagales</taxon>
        <taxon>Flectobacillaceae</taxon>
        <taxon>Aquirufa</taxon>
    </lineage>
</organism>
<dbReference type="RefSeq" id="WP_377982307.1">
    <property type="nucleotide sequence ID" value="NZ_JBBKXZ010000001.1"/>
</dbReference>
<gene>
    <name evidence="3" type="ORF">U0R10_02910</name>
</gene>
<feature type="signal peptide" evidence="1">
    <location>
        <begin position="1"/>
        <end position="20"/>
    </location>
</feature>
<evidence type="ECO:0000313" key="4">
    <source>
        <dbReference type="Proteomes" id="UP001598138"/>
    </source>
</evidence>
<evidence type="ECO:0000256" key="1">
    <source>
        <dbReference type="SAM" id="SignalP"/>
    </source>
</evidence>
<feature type="chain" id="PRO_5045104941" evidence="1">
    <location>
        <begin position="21"/>
        <end position="455"/>
    </location>
</feature>
<keyword evidence="4" id="KW-1185">Reference proteome</keyword>
<dbReference type="Pfam" id="PF13372">
    <property type="entry name" value="Alginate_exp"/>
    <property type="match status" value="1"/>
</dbReference>
<comment type="caution">
    <text evidence="3">The sequence shown here is derived from an EMBL/GenBank/DDBJ whole genome shotgun (WGS) entry which is preliminary data.</text>
</comment>
<dbReference type="InterPro" id="IPR025388">
    <property type="entry name" value="Alginate_export_dom"/>
</dbReference>
<feature type="domain" description="Alginate export" evidence="2">
    <location>
        <begin position="59"/>
        <end position="438"/>
    </location>
</feature>
<protein>
    <submittedName>
        <fullName evidence="3">Alginate export family protein</fullName>
    </submittedName>
</protein>
<keyword evidence="1" id="KW-0732">Signal</keyword>